<dbReference type="AlphaFoldDB" id="F3CJ52"/>
<organism evidence="1 2">
    <name type="scientific">Pseudomonas savastanoi pv. glycinea str. race 4</name>
    <dbReference type="NCBI Taxonomy" id="875330"/>
    <lineage>
        <taxon>Bacteria</taxon>
        <taxon>Pseudomonadati</taxon>
        <taxon>Pseudomonadota</taxon>
        <taxon>Gammaproteobacteria</taxon>
        <taxon>Pseudomonadales</taxon>
        <taxon>Pseudomonadaceae</taxon>
        <taxon>Pseudomonas</taxon>
    </lineage>
</organism>
<evidence type="ECO:0000313" key="1">
    <source>
        <dbReference type="EMBL" id="EGH19294.1"/>
    </source>
</evidence>
<evidence type="ECO:0000313" key="2">
    <source>
        <dbReference type="Proteomes" id="UP000005466"/>
    </source>
</evidence>
<protein>
    <submittedName>
        <fullName evidence="1">Leucine-rich repeat-containing protein</fullName>
    </submittedName>
</protein>
<accession>F3CJ52</accession>
<gene>
    <name evidence="1" type="ORF">Pgy4_40632</name>
</gene>
<feature type="non-terminal residue" evidence="1">
    <location>
        <position position="27"/>
    </location>
</feature>
<proteinExistence type="predicted"/>
<sequence length="27" mass="3193">MNGKLYRVEADATGKNWRIRHPQDQHA</sequence>
<name>F3CJ52_PSESG</name>
<comment type="caution">
    <text evidence="1">The sequence shown here is derived from an EMBL/GenBank/DDBJ whole genome shotgun (WGS) entry which is preliminary data.</text>
</comment>
<reference evidence="1 2" key="1">
    <citation type="journal article" date="2011" name="PLoS Pathog.">
        <title>Dynamic evolution of pathogenicity revealed by sequencing and comparative genomics of 19 Pseudomonas syringae isolates.</title>
        <authorList>
            <person name="Baltrus D.A."/>
            <person name="Nishimura M.T."/>
            <person name="Romanchuk A."/>
            <person name="Chang J.H."/>
            <person name="Mukhtar M.S."/>
            <person name="Cherkis K."/>
            <person name="Roach J."/>
            <person name="Grant S.R."/>
            <person name="Jones C.D."/>
            <person name="Dangl J.L."/>
        </authorList>
    </citation>
    <scope>NUCLEOTIDE SEQUENCE [LARGE SCALE GENOMIC DNA]</scope>
    <source>
        <strain evidence="2">race 4</strain>
    </source>
</reference>
<dbReference type="HOGENOM" id="CLU_3415987_0_0_6"/>
<dbReference type="Proteomes" id="UP000005466">
    <property type="component" value="Unassembled WGS sequence"/>
</dbReference>
<dbReference type="EMBL" id="ADWY01003861">
    <property type="protein sequence ID" value="EGH19294.1"/>
    <property type="molecule type" value="Genomic_DNA"/>
</dbReference>